<dbReference type="Pfam" id="PF00389">
    <property type="entry name" value="2-Hacid_dh"/>
    <property type="match status" value="1"/>
</dbReference>
<dbReference type="InterPro" id="IPR006140">
    <property type="entry name" value="D-isomer_DH_NAD-bd"/>
</dbReference>
<evidence type="ECO:0000259" key="6">
    <source>
        <dbReference type="Pfam" id="PF02826"/>
    </source>
</evidence>
<dbReference type="PROSITE" id="PS00670">
    <property type="entry name" value="D_2_HYDROXYACID_DH_2"/>
    <property type="match status" value="1"/>
</dbReference>
<dbReference type="Gene3D" id="3.40.50.720">
    <property type="entry name" value="NAD(P)-binding Rossmann-like Domain"/>
    <property type="match status" value="2"/>
</dbReference>
<feature type="domain" description="D-isomer specific 2-hydroxyacid dehydrogenase catalytic" evidence="5">
    <location>
        <begin position="23"/>
        <end position="316"/>
    </location>
</feature>
<dbReference type="RefSeq" id="WP_227018074.1">
    <property type="nucleotide sequence ID" value="NZ_JAGSND010000004.1"/>
</dbReference>
<dbReference type="InterPro" id="IPR050418">
    <property type="entry name" value="D-iso_2-hydroxyacid_DH_PdxB"/>
</dbReference>
<dbReference type="NCBIfam" id="NF006263">
    <property type="entry name" value="PRK08410.1"/>
    <property type="match status" value="1"/>
</dbReference>
<dbReference type="Pfam" id="PF02826">
    <property type="entry name" value="2-Hacid_dh_C"/>
    <property type="match status" value="1"/>
</dbReference>
<evidence type="ECO:0000256" key="1">
    <source>
        <dbReference type="ARBA" id="ARBA00005854"/>
    </source>
</evidence>
<dbReference type="InterPro" id="IPR029753">
    <property type="entry name" value="D-isomer_DH_CS"/>
</dbReference>
<evidence type="ECO:0000313" key="8">
    <source>
        <dbReference type="Proteomes" id="UP000675664"/>
    </source>
</evidence>
<organism evidence="7 8">
    <name type="scientific">Sinanaerobacter chloroacetimidivorans</name>
    <dbReference type="NCBI Taxonomy" id="2818044"/>
    <lineage>
        <taxon>Bacteria</taxon>
        <taxon>Bacillati</taxon>
        <taxon>Bacillota</taxon>
        <taxon>Clostridia</taxon>
        <taxon>Peptostreptococcales</taxon>
        <taxon>Anaerovoracaceae</taxon>
        <taxon>Sinanaerobacter</taxon>
    </lineage>
</organism>
<evidence type="ECO:0000313" key="7">
    <source>
        <dbReference type="EMBL" id="MBR0597951.1"/>
    </source>
</evidence>
<dbReference type="SUPFAM" id="SSF52283">
    <property type="entry name" value="Formate/glycerate dehydrogenase catalytic domain-like"/>
    <property type="match status" value="1"/>
</dbReference>
<reference evidence="7" key="2">
    <citation type="submission" date="2021-04" db="EMBL/GenBank/DDBJ databases">
        <authorList>
            <person name="Liu J."/>
        </authorList>
    </citation>
    <scope>NUCLEOTIDE SEQUENCE</scope>
    <source>
        <strain evidence="7">BAD-6</strain>
    </source>
</reference>
<proteinExistence type="inferred from homology"/>
<protein>
    <submittedName>
        <fullName evidence="7">D-2-hydroxyacid dehydrogenase</fullName>
    </submittedName>
</protein>
<dbReference type="GO" id="GO:0051287">
    <property type="term" value="F:NAD binding"/>
    <property type="evidence" value="ECO:0007669"/>
    <property type="project" value="InterPro"/>
</dbReference>
<dbReference type="GO" id="GO:0016616">
    <property type="term" value="F:oxidoreductase activity, acting on the CH-OH group of donors, NAD or NADP as acceptor"/>
    <property type="evidence" value="ECO:0007669"/>
    <property type="project" value="InterPro"/>
</dbReference>
<dbReference type="InterPro" id="IPR006139">
    <property type="entry name" value="D-isomer_2_OHA_DH_cat_dom"/>
</dbReference>
<keyword evidence="3" id="KW-0520">NAD</keyword>
<gene>
    <name evidence="7" type="ORF">KCX82_08710</name>
</gene>
<evidence type="ECO:0000256" key="2">
    <source>
        <dbReference type="ARBA" id="ARBA00023002"/>
    </source>
</evidence>
<dbReference type="InterPro" id="IPR036291">
    <property type="entry name" value="NAD(P)-bd_dom_sf"/>
</dbReference>
<comment type="caution">
    <text evidence="7">The sequence shown here is derived from an EMBL/GenBank/DDBJ whole genome shotgun (WGS) entry which is preliminary data.</text>
</comment>
<dbReference type="PANTHER" id="PTHR43761:SF1">
    <property type="entry name" value="D-ISOMER SPECIFIC 2-HYDROXYACID DEHYDROGENASE CATALYTIC DOMAIN-CONTAINING PROTEIN-RELATED"/>
    <property type="match status" value="1"/>
</dbReference>
<reference evidence="7" key="1">
    <citation type="submission" date="2021-04" db="EMBL/GenBank/DDBJ databases">
        <title>Sinoanaerobacter chloroacetimidivorans sp. nov., an obligate anaerobic bacterium isolated from anaerobic sludge.</title>
        <authorList>
            <person name="Bao Y."/>
        </authorList>
    </citation>
    <scope>NUCLEOTIDE SEQUENCE</scope>
    <source>
        <strain evidence="7">BAD-6</strain>
    </source>
</reference>
<evidence type="ECO:0000256" key="4">
    <source>
        <dbReference type="RuleBase" id="RU003719"/>
    </source>
</evidence>
<keyword evidence="2 4" id="KW-0560">Oxidoreductase</keyword>
<dbReference type="AlphaFoldDB" id="A0A8J7W074"/>
<dbReference type="PANTHER" id="PTHR43761">
    <property type="entry name" value="D-ISOMER SPECIFIC 2-HYDROXYACID DEHYDROGENASE FAMILY PROTEIN (AFU_ORTHOLOGUE AFUA_1G13630)"/>
    <property type="match status" value="1"/>
</dbReference>
<feature type="domain" description="D-isomer specific 2-hydroxyacid dehydrogenase NAD-binding" evidence="6">
    <location>
        <begin position="106"/>
        <end position="287"/>
    </location>
</feature>
<comment type="similarity">
    <text evidence="1 4">Belongs to the D-isomer specific 2-hydroxyacid dehydrogenase family.</text>
</comment>
<evidence type="ECO:0000259" key="5">
    <source>
        <dbReference type="Pfam" id="PF00389"/>
    </source>
</evidence>
<sequence>MKVVFLDLKTLGYPMNVSGLYQFGEVILYDHAADADAGEAIGDADIVITNQNNLNEDNLKKAEQLKLICEAGTGYNNIDIAYCKSRGIAVTNVPGYAANSVAQHTFAMLFYLISHSSYYDQFTKFGSYSGSLQTQHQGREFFELEGKTWGIIGMGEIGKKVAQYARGFGCNIVYYSTSGKNLQSDFQRVSLEDMLRLSDILSVHAPLNDQTRNLIGMKELQQMKSTAYLLNLGRGGIIREADLSDALSSGIIAGAGLDVFEQEPIDPESPLLKIPDKDRLYMTPHIAYASVEARERLMKTICDNIEGFFKQENRNRIV</sequence>
<name>A0A8J7W074_9FIRM</name>
<dbReference type="EMBL" id="JAGSND010000004">
    <property type="protein sequence ID" value="MBR0597951.1"/>
    <property type="molecule type" value="Genomic_DNA"/>
</dbReference>
<accession>A0A8J7W074</accession>
<evidence type="ECO:0000256" key="3">
    <source>
        <dbReference type="ARBA" id="ARBA00023027"/>
    </source>
</evidence>
<dbReference type="SUPFAM" id="SSF51735">
    <property type="entry name" value="NAD(P)-binding Rossmann-fold domains"/>
    <property type="match status" value="1"/>
</dbReference>
<dbReference type="Proteomes" id="UP000675664">
    <property type="component" value="Unassembled WGS sequence"/>
</dbReference>
<keyword evidence="8" id="KW-1185">Reference proteome</keyword>